<keyword evidence="3" id="KW-1185">Reference proteome</keyword>
<dbReference type="AlphaFoldDB" id="A0A8X6VZM2"/>
<evidence type="ECO:0000313" key="2">
    <source>
        <dbReference type="EMBL" id="GFY25390.1"/>
    </source>
</evidence>
<reference evidence="2" key="1">
    <citation type="submission" date="2020-08" db="EMBL/GenBank/DDBJ databases">
        <title>Multicomponent nature underlies the extraordinary mechanical properties of spider dragline silk.</title>
        <authorList>
            <person name="Kono N."/>
            <person name="Nakamura H."/>
            <person name="Mori M."/>
            <person name="Yoshida Y."/>
            <person name="Ohtoshi R."/>
            <person name="Malay A.D."/>
            <person name="Moran D.A.P."/>
            <person name="Tomita M."/>
            <person name="Numata K."/>
            <person name="Arakawa K."/>
        </authorList>
    </citation>
    <scope>NUCLEOTIDE SEQUENCE</scope>
</reference>
<sequence>MKMRVLSRSRQNDRLRMMLVLVHIAITSPQKQTINELIEKHEQQQDIEELESLDPAQSEDRMRFGNFTEDLSL</sequence>
<dbReference type="EMBL" id="BMAU01021371">
    <property type="protein sequence ID" value="GFY25390.1"/>
    <property type="molecule type" value="Genomic_DNA"/>
</dbReference>
<dbReference type="Proteomes" id="UP000887159">
    <property type="component" value="Unassembled WGS sequence"/>
</dbReference>
<name>A0A8X6VZM2_TRICX</name>
<feature type="region of interest" description="Disordered" evidence="1">
    <location>
        <begin position="42"/>
        <end position="73"/>
    </location>
</feature>
<proteinExistence type="predicted"/>
<evidence type="ECO:0000256" key="1">
    <source>
        <dbReference type="SAM" id="MobiDB-lite"/>
    </source>
</evidence>
<protein>
    <submittedName>
        <fullName evidence="2">Uncharacterized protein</fullName>
    </submittedName>
</protein>
<evidence type="ECO:0000313" key="3">
    <source>
        <dbReference type="Proteomes" id="UP000887159"/>
    </source>
</evidence>
<gene>
    <name evidence="2" type="ORF">TNCV_2485101</name>
</gene>
<accession>A0A8X6VZM2</accession>
<comment type="caution">
    <text evidence="2">The sequence shown here is derived from an EMBL/GenBank/DDBJ whole genome shotgun (WGS) entry which is preliminary data.</text>
</comment>
<organism evidence="2 3">
    <name type="scientific">Trichonephila clavipes</name>
    <name type="common">Golden silk orbweaver</name>
    <name type="synonym">Nephila clavipes</name>
    <dbReference type="NCBI Taxonomy" id="2585209"/>
    <lineage>
        <taxon>Eukaryota</taxon>
        <taxon>Metazoa</taxon>
        <taxon>Ecdysozoa</taxon>
        <taxon>Arthropoda</taxon>
        <taxon>Chelicerata</taxon>
        <taxon>Arachnida</taxon>
        <taxon>Araneae</taxon>
        <taxon>Araneomorphae</taxon>
        <taxon>Entelegynae</taxon>
        <taxon>Araneoidea</taxon>
        <taxon>Nephilidae</taxon>
        <taxon>Trichonephila</taxon>
    </lineage>
</organism>